<keyword evidence="2" id="KW-1185">Reference proteome</keyword>
<dbReference type="EMBL" id="CP000029">
    <property type="protein sequence ID" value="AAW53222.1"/>
    <property type="molecule type" value="Genomic_DNA"/>
</dbReference>
<organism evidence="1 2">
    <name type="scientific">Staphylococcus epidermidis (strain ATCC 35984 / DSM 28319 / BCRC 17069 / CCUG 31568 / BM 3577 / RP62A)</name>
    <dbReference type="NCBI Taxonomy" id="176279"/>
    <lineage>
        <taxon>Bacteria</taxon>
        <taxon>Bacillati</taxon>
        <taxon>Bacillota</taxon>
        <taxon>Bacilli</taxon>
        <taxon>Bacillales</taxon>
        <taxon>Staphylococcaceae</taxon>
        <taxon>Staphylococcus</taxon>
    </lineage>
</organism>
<accession>Q5HKF7</accession>
<gene>
    <name evidence="1" type="ordered locus">SERP2389</name>
</gene>
<evidence type="ECO:0000313" key="1">
    <source>
        <dbReference type="EMBL" id="AAW53222.1"/>
    </source>
</evidence>
<name>Q5HKF7_STAEQ</name>
<protein>
    <submittedName>
        <fullName evidence="1">Uncharacterized protein</fullName>
    </submittedName>
</protein>
<dbReference type="STRING" id="176279.SERP2389"/>
<dbReference type="AlphaFoldDB" id="Q5HKF7"/>
<reference evidence="1 2" key="1">
    <citation type="journal article" date="2005" name="J. Bacteriol.">
        <title>Insights on evolution of virulence and resistance from the complete genome analysis of an early methicillin-resistant Staphylococcus aureus strain and a biofilm-producing methicillin-resistant Staphylococcus epidermidis strain.</title>
        <authorList>
            <person name="Gill S.R."/>
            <person name="Fouts D.E."/>
            <person name="Archer G.L."/>
            <person name="Mongodin E.F."/>
            <person name="Deboy R.T."/>
            <person name="Ravel J."/>
            <person name="Paulsen I.T."/>
            <person name="Kolonay J.F."/>
            <person name="Brinkac L."/>
            <person name="Beanan M."/>
            <person name="Dodson R.J."/>
            <person name="Daugherty S.C."/>
            <person name="Madupu R."/>
            <person name="Angiuoli S.V."/>
            <person name="Durkin A.S."/>
            <person name="Haft D.H."/>
            <person name="Vamathevan J."/>
            <person name="Khouri H."/>
            <person name="Utterback T."/>
            <person name="Lee C."/>
            <person name="Dimitrov G."/>
            <person name="Jiang L."/>
            <person name="Qin H."/>
            <person name="Weidman J."/>
            <person name="Tran K."/>
            <person name="Kang K."/>
            <person name="Hance I.R."/>
            <person name="Nelson K.E."/>
            <person name="Fraser C.M."/>
        </authorList>
    </citation>
    <scope>NUCLEOTIDE SEQUENCE [LARGE SCALE GENOMIC DNA]</scope>
    <source>
        <strain evidence="2">ATCC 35984 / RP62A</strain>
    </source>
</reference>
<evidence type="ECO:0000313" key="2">
    <source>
        <dbReference type="Proteomes" id="UP000000531"/>
    </source>
</evidence>
<dbReference type="Proteomes" id="UP000000531">
    <property type="component" value="Chromosome"/>
</dbReference>
<sequence>MMKKHEHLIIIRSDNYKHLLHSRVNSIDIMSLYPSIIPL</sequence>
<dbReference type="HOGENOM" id="CLU_3317335_0_0_9"/>
<dbReference type="KEGG" id="ser:SERP2389"/>
<proteinExistence type="predicted"/>